<dbReference type="InterPro" id="IPR002502">
    <property type="entry name" value="Amidase_domain"/>
</dbReference>
<dbReference type="OrthoDB" id="9758772at2"/>
<dbReference type="CDD" id="cd06583">
    <property type="entry name" value="PGRP"/>
    <property type="match status" value="1"/>
</dbReference>
<dbReference type="RefSeq" id="WP_101615483.1">
    <property type="nucleotide sequence ID" value="NZ_NMWU01000008.1"/>
</dbReference>
<dbReference type="GO" id="GO:0009253">
    <property type="term" value="P:peptidoglycan catabolic process"/>
    <property type="evidence" value="ECO:0007669"/>
    <property type="project" value="InterPro"/>
</dbReference>
<proteinExistence type="predicted"/>
<dbReference type="EMBL" id="NMWU01000008">
    <property type="protein sequence ID" value="PLS31626.1"/>
    <property type="molecule type" value="Genomic_DNA"/>
</dbReference>
<dbReference type="Proteomes" id="UP000235050">
    <property type="component" value="Unassembled WGS sequence"/>
</dbReference>
<protein>
    <submittedName>
        <fullName evidence="2">N-acetylmuramoyl-L-alanine amidase</fullName>
    </submittedName>
</protein>
<evidence type="ECO:0000313" key="2">
    <source>
        <dbReference type="EMBL" id="PLS31626.1"/>
    </source>
</evidence>
<comment type="caution">
    <text evidence="2">The sequence shown here is derived from an EMBL/GenBank/DDBJ whole genome shotgun (WGS) entry which is preliminary data.</text>
</comment>
<dbReference type="AlphaFoldDB" id="A0A2N5JBP2"/>
<keyword evidence="3" id="KW-1185">Reference proteome</keyword>
<accession>A0A2N5JBP2</accession>
<dbReference type="SUPFAM" id="SSF55846">
    <property type="entry name" value="N-acetylmuramoyl-L-alanine amidase-like"/>
    <property type="match status" value="1"/>
</dbReference>
<organism evidence="2 3">
    <name type="scientific">Bifidobacterium margollesii</name>
    <dbReference type="NCBI Taxonomy" id="2020964"/>
    <lineage>
        <taxon>Bacteria</taxon>
        <taxon>Bacillati</taxon>
        <taxon>Actinomycetota</taxon>
        <taxon>Actinomycetes</taxon>
        <taxon>Bifidobacteriales</taxon>
        <taxon>Bifidobacteriaceae</taxon>
        <taxon>Bifidobacterium</taxon>
    </lineage>
</organism>
<gene>
    <name evidence="2" type="ORF">Uis1B_0618</name>
</gene>
<reference evidence="2 3" key="1">
    <citation type="submission" date="2017-07" db="EMBL/GenBank/DDBJ databases">
        <title>Bifidobacterium novel species.</title>
        <authorList>
            <person name="Lugli G.A."/>
            <person name="Milani C."/>
            <person name="Duranti S."/>
            <person name="Mangifesta M."/>
        </authorList>
    </citation>
    <scope>NUCLEOTIDE SEQUENCE [LARGE SCALE GENOMIC DNA]</scope>
    <source>
        <strain evidence="3">Uis1B</strain>
    </source>
</reference>
<evidence type="ECO:0000313" key="3">
    <source>
        <dbReference type="Proteomes" id="UP000235050"/>
    </source>
</evidence>
<sequence>MVQALWRGSPNHYAGRRGYRVTHITLHIMCGWLWGTDSCFTQASFRAASHYGVGGDGTILQWVSEADGSWADANAASDCSGVTIEHEGGLAHIPVTDREIEASAQLCADIAKRYGWSRLWHDETGGRRGNVWLHREVPGTDHADCPDLAPNGLPVRKVIDRANRILTGATNTTEHKEDSMQAIIQPNGESRLVYFDGTKCHNLTHPDQVKALQQVAKAGGFSLPTIKLGTRTAPFYTRLLQALK</sequence>
<dbReference type="InterPro" id="IPR036505">
    <property type="entry name" value="Amidase/PGRP_sf"/>
</dbReference>
<evidence type="ECO:0000259" key="1">
    <source>
        <dbReference type="Pfam" id="PF01510"/>
    </source>
</evidence>
<feature type="domain" description="N-acetylmuramoyl-L-alanine amidase" evidence="1">
    <location>
        <begin position="19"/>
        <end position="146"/>
    </location>
</feature>
<dbReference type="Pfam" id="PF01510">
    <property type="entry name" value="Amidase_2"/>
    <property type="match status" value="1"/>
</dbReference>
<dbReference type="Gene3D" id="3.40.80.10">
    <property type="entry name" value="Peptidoglycan recognition protein-like"/>
    <property type="match status" value="1"/>
</dbReference>
<dbReference type="GO" id="GO:0008745">
    <property type="term" value="F:N-acetylmuramoyl-L-alanine amidase activity"/>
    <property type="evidence" value="ECO:0007669"/>
    <property type="project" value="InterPro"/>
</dbReference>
<name>A0A2N5JBP2_9BIFI</name>